<sequence length="473" mass="54953">MAAPQSPLEKSQYHHFIPQFILRNFAHKYRPPRGKGPAKRNSNWGHSQRKTGLRPGEPALHIIDLSSDNPDLLESPIRRTFGLMDMYRDFSKDSDQNYLENELSKLESEAARIISKIRKAFDSGDQAVWISRNERNILRKFLFIMKYRGKNFHKRFVNGEMESYVEDDREQFLKYMRENGFRKPVDVWIHSIKVILELKMDHMGKWMKNIINQIYPDDAMWFITHTEWMYLALCTPSDTDREFLLTENCYNVFEGPQSAMVDPISGERRFTAWTNFHEFSPISPKLVMVLRSVVLPNSEEDKNKRIKEWRENLFKLSAGMHANPSIANSVLADLPIHKPRNSYSSVTSHGIELFEGEDGSRRDCHRFCFPFFKLNTEHVNKINTIFLENAYTCQSVAFNSRSALRIAVEYYLTLPADQGFKFVAQGNGLDLSYLLKLEKILRKLGSDKALTYFISTAGHISVPGHPSDKIDLH</sequence>
<dbReference type="RefSeq" id="XP_035350091.1">
    <property type="nucleotide sequence ID" value="XM_035494198.1"/>
</dbReference>
<name>A0A7H8RCW3_TALRU</name>
<feature type="region of interest" description="Disordered" evidence="1">
    <location>
        <begin position="28"/>
        <end position="56"/>
    </location>
</feature>
<organism evidence="2 3">
    <name type="scientific">Talaromyces rugulosus</name>
    <name type="common">Penicillium rugulosum</name>
    <dbReference type="NCBI Taxonomy" id="121627"/>
    <lineage>
        <taxon>Eukaryota</taxon>
        <taxon>Fungi</taxon>
        <taxon>Dikarya</taxon>
        <taxon>Ascomycota</taxon>
        <taxon>Pezizomycotina</taxon>
        <taxon>Eurotiomycetes</taxon>
        <taxon>Eurotiomycetidae</taxon>
        <taxon>Eurotiales</taxon>
        <taxon>Trichocomaceae</taxon>
        <taxon>Talaromyces</taxon>
        <taxon>Talaromyces sect. Islandici</taxon>
    </lineage>
</organism>
<dbReference type="Pfam" id="PF14022">
    <property type="entry name" value="DUF4238"/>
    <property type="match status" value="1"/>
</dbReference>
<protein>
    <recommendedName>
        <fullName evidence="4">DUF4238 domain-containing protein</fullName>
    </recommendedName>
</protein>
<dbReference type="KEGG" id="trg:TRUGW13939_11089"/>
<dbReference type="AlphaFoldDB" id="A0A7H8RCW3"/>
<dbReference type="Proteomes" id="UP000509510">
    <property type="component" value="Chromosome VI"/>
</dbReference>
<evidence type="ECO:0008006" key="4">
    <source>
        <dbReference type="Google" id="ProtNLM"/>
    </source>
</evidence>
<evidence type="ECO:0000313" key="2">
    <source>
        <dbReference type="EMBL" id="QKX63917.1"/>
    </source>
</evidence>
<dbReference type="InterPro" id="IPR025332">
    <property type="entry name" value="DUF4238"/>
</dbReference>
<evidence type="ECO:0000256" key="1">
    <source>
        <dbReference type="SAM" id="MobiDB-lite"/>
    </source>
</evidence>
<proteinExistence type="predicted"/>
<dbReference type="OrthoDB" id="5340163at2759"/>
<keyword evidence="3" id="KW-1185">Reference proteome</keyword>
<dbReference type="GeneID" id="55998568"/>
<gene>
    <name evidence="2" type="ORF">TRUGW13939_11089</name>
</gene>
<evidence type="ECO:0000313" key="3">
    <source>
        <dbReference type="Proteomes" id="UP000509510"/>
    </source>
</evidence>
<accession>A0A7H8RCW3</accession>
<dbReference type="EMBL" id="CP055903">
    <property type="protein sequence ID" value="QKX63917.1"/>
    <property type="molecule type" value="Genomic_DNA"/>
</dbReference>
<reference evidence="3" key="1">
    <citation type="submission" date="2020-06" db="EMBL/GenBank/DDBJ databases">
        <title>A chromosome-scale genome assembly of Talaromyces rugulosus W13939.</title>
        <authorList>
            <person name="Wang B."/>
            <person name="Guo L."/>
            <person name="Ye K."/>
            <person name="Wang L."/>
        </authorList>
    </citation>
    <scope>NUCLEOTIDE SEQUENCE [LARGE SCALE GENOMIC DNA]</scope>
    <source>
        <strain evidence="3">W13939</strain>
    </source>
</reference>
<feature type="compositionally biased region" description="Basic residues" evidence="1">
    <location>
        <begin position="28"/>
        <end position="38"/>
    </location>
</feature>